<dbReference type="RefSeq" id="WP_117487059.1">
    <property type="nucleotide sequence ID" value="NZ_QVIG01000001.1"/>
</dbReference>
<feature type="region of interest" description="Disordered" evidence="1">
    <location>
        <begin position="334"/>
        <end position="356"/>
    </location>
</feature>
<evidence type="ECO:0000256" key="2">
    <source>
        <dbReference type="SAM" id="Phobius"/>
    </source>
</evidence>
<feature type="compositionally biased region" description="Low complexity" evidence="1">
    <location>
        <begin position="334"/>
        <end position="347"/>
    </location>
</feature>
<gene>
    <name evidence="4" type="ORF">DR950_12410</name>
</gene>
<sequence>MTLPLVSVVIPLYNDARTLPACLDAVTAQTYPNLEIVVVDDASTDDSALVAEKYPCRLVRQERNAGPAETRNRGAREARGEIVFFLDADVGLSPTSVAAAVERLAADPETGSVCGITAKEPLLPTTRVGDYRILQSYYWRISSEGTVTPWFSALAAIRRSLFLDSGGLNPALRQTEEIDFGVRLSATHRIELSSAVVGRHNDEEQLSGLVRKLFRRARLRVPLYVDHRGFMRGFETRSRAVAALAAAGAVASLPLALVSRRTLPATAALAAGAVLADRGFHAFLVRERGVPTAVAYTALHFAAGTAVTAGAAVGAGQWLLSPRFRRLYRRQVPPAGAARPPLAGAPGPTTPPAGRP</sequence>
<dbReference type="GO" id="GO:0016740">
    <property type="term" value="F:transferase activity"/>
    <property type="evidence" value="ECO:0007669"/>
    <property type="project" value="UniProtKB-KW"/>
</dbReference>
<keyword evidence="2" id="KW-0812">Transmembrane</keyword>
<dbReference type="SUPFAM" id="SSF53448">
    <property type="entry name" value="Nucleotide-diphospho-sugar transferases"/>
    <property type="match status" value="1"/>
</dbReference>
<name>A0A372ZTB7_9ACTN</name>
<protein>
    <submittedName>
        <fullName evidence="4">Glycosyltransferase family 2 protein</fullName>
    </submittedName>
</protein>
<reference evidence="4 5" key="1">
    <citation type="submission" date="2018-08" db="EMBL/GenBank/DDBJ databases">
        <title>Diversity &amp; Physiological Properties of Lignin-Decomposing Actinobacteria from Soil.</title>
        <authorList>
            <person name="Roh S.G."/>
            <person name="Kim S.B."/>
        </authorList>
    </citation>
    <scope>NUCLEOTIDE SEQUENCE [LARGE SCALE GENOMIC DNA]</scope>
    <source>
        <strain evidence="4 5">MMS17-GH009</strain>
    </source>
</reference>
<evidence type="ECO:0000313" key="4">
    <source>
        <dbReference type="EMBL" id="RGD58477.1"/>
    </source>
</evidence>
<evidence type="ECO:0000256" key="1">
    <source>
        <dbReference type="SAM" id="MobiDB-lite"/>
    </source>
</evidence>
<dbReference type="AlphaFoldDB" id="A0A372ZTB7"/>
<organism evidence="4 5">
    <name type="scientific">Kitasatospora xanthocidica</name>
    <dbReference type="NCBI Taxonomy" id="83382"/>
    <lineage>
        <taxon>Bacteria</taxon>
        <taxon>Bacillati</taxon>
        <taxon>Actinomycetota</taxon>
        <taxon>Actinomycetes</taxon>
        <taxon>Kitasatosporales</taxon>
        <taxon>Streptomycetaceae</taxon>
        <taxon>Kitasatospora</taxon>
    </lineage>
</organism>
<dbReference type="Proteomes" id="UP000263377">
    <property type="component" value="Unassembled WGS sequence"/>
</dbReference>
<accession>A0A372ZTB7</accession>
<feature type="domain" description="Glycosyltransferase 2-like" evidence="3">
    <location>
        <begin position="7"/>
        <end position="121"/>
    </location>
</feature>
<dbReference type="Gene3D" id="3.90.550.10">
    <property type="entry name" value="Spore Coat Polysaccharide Biosynthesis Protein SpsA, Chain A"/>
    <property type="match status" value="1"/>
</dbReference>
<comment type="caution">
    <text evidence="4">The sequence shown here is derived from an EMBL/GenBank/DDBJ whole genome shotgun (WGS) entry which is preliminary data.</text>
</comment>
<keyword evidence="5" id="KW-1185">Reference proteome</keyword>
<dbReference type="EMBL" id="QVIG01000001">
    <property type="protein sequence ID" value="RGD58477.1"/>
    <property type="molecule type" value="Genomic_DNA"/>
</dbReference>
<dbReference type="Pfam" id="PF00535">
    <property type="entry name" value="Glycos_transf_2"/>
    <property type="match status" value="1"/>
</dbReference>
<dbReference type="CDD" id="cd00761">
    <property type="entry name" value="Glyco_tranf_GTA_type"/>
    <property type="match status" value="1"/>
</dbReference>
<feature type="transmembrane region" description="Helical" evidence="2">
    <location>
        <begin position="293"/>
        <end position="320"/>
    </location>
</feature>
<dbReference type="InterPro" id="IPR050834">
    <property type="entry name" value="Glycosyltransf_2"/>
</dbReference>
<proteinExistence type="predicted"/>
<evidence type="ECO:0000313" key="5">
    <source>
        <dbReference type="Proteomes" id="UP000263377"/>
    </source>
</evidence>
<keyword evidence="4" id="KW-0808">Transferase</keyword>
<dbReference type="PANTHER" id="PTHR43685">
    <property type="entry name" value="GLYCOSYLTRANSFERASE"/>
    <property type="match status" value="1"/>
</dbReference>
<dbReference type="InterPro" id="IPR001173">
    <property type="entry name" value="Glyco_trans_2-like"/>
</dbReference>
<evidence type="ECO:0000259" key="3">
    <source>
        <dbReference type="Pfam" id="PF00535"/>
    </source>
</evidence>
<dbReference type="PANTHER" id="PTHR43685:SF3">
    <property type="entry name" value="SLR2126 PROTEIN"/>
    <property type="match status" value="1"/>
</dbReference>
<feature type="transmembrane region" description="Helical" evidence="2">
    <location>
        <begin position="240"/>
        <end position="259"/>
    </location>
</feature>
<keyword evidence="2" id="KW-0472">Membrane</keyword>
<dbReference type="InterPro" id="IPR029044">
    <property type="entry name" value="Nucleotide-diphossugar_trans"/>
</dbReference>
<keyword evidence="2" id="KW-1133">Transmembrane helix</keyword>